<proteinExistence type="predicted"/>
<gene>
    <name evidence="1" type="ORF">AVDCRST_MAG34-1221</name>
</gene>
<sequence>MSCAHTPACPSVSDRSCWTAHVVADHSEQGWCRLCNGVILFDDGYYLAPDGHSEPVLVSA</sequence>
<reference evidence="1" key="1">
    <citation type="submission" date="2020-02" db="EMBL/GenBank/DDBJ databases">
        <authorList>
            <person name="Meier V. D."/>
        </authorList>
    </citation>
    <scope>NUCLEOTIDE SEQUENCE</scope>
    <source>
        <strain evidence="1">AVDCRST_MAG34</strain>
    </source>
</reference>
<evidence type="ECO:0000313" key="1">
    <source>
        <dbReference type="EMBL" id="CAA9345548.1"/>
    </source>
</evidence>
<accession>A0A6J4M0E2</accession>
<dbReference type="Pfam" id="PF19462">
    <property type="entry name" value="DUF5999"/>
    <property type="match status" value="1"/>
</dbReference>
<dbReference type="EMBL" id="CADCUI010000027">
    <property type="protein sequence ID" value="CAA9345548.1"/>
    <property type="molecule type" value="Genomic_DNA"/>
</dbReference>
<protein>
    <submittedName>
        <fullName evidence="1">Uncharacterized protein</fullName>
    </submittedName>
</protein>
<organism evidence="1">
    <name type="scientific">uncultured Nocardioidaceae bacterium</name>
    <dbReference type="NCBI Taxonomy" id="253824"/>
    <lineage>
        <taxon>Bacteria</taxon>
        <taxon>Bacillati</taxon>
        <taxon>Actinomycetota</taxon>
        <taxon>Actinomycetes</taxon>
        <taxon>Propionibacteriales</taxon>
        <taxon>Nocardioidaceae</taxon>
        <taxon>environmental samples</taxon>
    </lineage>
</organism>
<name>A0A6J4M0E2_9ACTN</name>
<dbReference type="AlphaFoldDB" id="A0A6J4M0E2"/>
<dbReference type="InterPro" id="IPR046041">
    <property type="entry name" value="DUF5999"/>
</dbReference>